<dbReference type="GO" id="GO:0016114">
    <property type="term" value="P:terpenoid biosynthetic process"/>
    <property type="evidence" value="ECO:0007669"/>
    <property type="project" value="InterPro"/>
</dbReference>
<name>A0A0D8HJ49_9ACTN</name>
<dbReference type="Pfam" id="PF02542">
    <property type="entry name" value="YgbB"/>
    <property type="match status" value="1"/>
</dbReference>
<dbReference type="NCBIfam" id="TIGR00151">
    <property type="entry name" value="ispF"/>
    <property type="match status" value="1"/>
</dbReference>
<dbReference type="PANTHER" id="PTHR43181">
    <property type="entry name" value="2-C-METHYL-D-ERYTHRITOL 2,4-CYCLODIPHOSPHATE SYNTHASE, CHLOROPLASTIC"/>
    <property type="match status" value="1"/>
</dbReference>
<dbReference type="InterPro" id="IPR020555">
    <property type="entry name" value="MECDP_synthase_CS"/>
</dbReference>
<comment type="function">
    <text evidence="7">Involved in the biosynthesis of isopentenyl diphosphate (IPP) and dimethylallyl diphosphate (DMAPP), two major building blocks of isoprenoid compounds. Catalyzes the conversion of 4-diphosphocytidyl-2-C-methyl-D-erythritol 2-phosphate (CDP-ME2P) to 2-C-methyl-D-erythritol 2,4-cyclodiphosphate (ME-CPP) with a corresponding release of cytidine 5-monophosphate (CMP).</text>
</comment>
<dbReference type="RefSeq" id="WP_052604853.1">
    <property type="nucleotide sequence ID" value="NZ_JXYS01000026.1"/>
</dbReference>
<dbReference type="EMBL" id="JXYS01000026">
    <property type="protein sequence ID" value="KJF17980.1"/>
    <property type="molecule type" value="Genomic_DNA"/>
</dbReference>
<evidence type="ECO:0000313" key="11">
    <source>
        <dbReference type="Proteomes" id="UP000032360"/>
    </source>
</evidence>
<comment type="pathway">
    <text evidence="2 7">Isoprenoid biosynthesis; isopentenyl diphosphate biosynthesis via DXP pathway; isopentenyl diphosphate from 1-deoxy-D-xylulose 5-phosphate: step 4/6.</text>
</comment>
<evidence type="ECO:0000313" key="10">
    <source>
        <dbReference type="EMBL" id="KJF17980.1"/>
    </source>
</evidence>
<accession>A0A0D8HJ49</accession>
<comment type="similarity">
    <text evidence="7 8">Belongs to the IspF family.</text>
</comment>
<feature type="binding site" evidence="7">
    <location>
        <position position="147"/>
    </location>
    <ligand>
        <name>4-CDP-2-C-methyl-D-erythritol 2-phosphate</name>
        <dbReference type="ChEBI" id="CHEBI:57919"/>
    </ligand>
</feature>
<sequence>MVDFSKLRIGSGYDLHPISDDPTRKFYLGGVEISSGSGPMGHSDADVVCHAIADAILGLVGLGGIGDHFLASDPQWKDAKSTLMLARCLDMVTDRGAYVINVDVTVILQTPRISPYRSMIEGALSELLKVPVSLKAKSPEHVGSLGRNEAVVAQAVALGYLNP</sequence>
<dbReference type="CDD" id="cd00554">
    <property type="entry name" value="MECDP_synthase"/>
    <property type="match status" value="1"/>
</dbReference>
<evidence type="ECO:0000256" key="8">
    <source>
        <dbReference type="RuleBase" id="RU004395"/>
    </source>
</evidence>
<gene>
    <name evidence="7 10" type="primary">ispF</name>
    <name evidence="10" type="ORF">AXFE_10760</name>
</gene>
<evidence type="ECO:0000256" key="2">
    <source>
        <dbReference type="ARBA" id="ARBA00004709"/>
    </source>
</evidence>
<dbReference type="STRING" id="1280514.AXFE_10760"/>
<evidence type="ECO:0000259" key="9">
    <source>
        <dbReference type="Pfam" id="PF02542"/>
    </source>
</evidence>
<feature type="site" description="Transition state stabilizer" evidence="7">
    <location>
        <position position="42"/>
    </location>
</feature>
<comment type="caution">
    <text evidence="10">The sequence shown here is derived from an EMBL/GenBank/DDBJ whole genome shotgun (WGS) entry which is preliminary data.</text>
</comment>
<comment type="subunit">
    <text evidence="7">Homotrimer.</text>
</comment>
<feature type="binding site" evidence="7">
    <location>
        <begin position="14"/>
        <end position="16"/>
    </location>
    <ligand>
        <name>4-CDP-2-C-methyl-D-erythritol 2-phosphate</name>
        <dbReference type="ChEBI" id="CHEBI:57919"/>
    </ligand>
</feature>
<dbReference type="PANTHER" id="PTHR43181:SF1">
    <property type="entry name" value="2-C-METHYL-D-ERYTHRITOL 2,4-CYCLODIPHOSPHATE SYNTHASE, CHLOROPLASTIC"/>
    <property type="match status" value="1"/>
</dbReference>
<dbReference type="AlphaFoldDB" id="A0A0D8HJ49"/>
<feature type="binding site" evidence="7">
    <location>
        <position position="14"/>
    </location>
    <ligand>
        <name>a divalent metal cation</name>
        <dbReference type="ChEBI" id="CHEBI:60240"/>
    </ligand>
</feature>
<comment type="cofactor">
    <cofactor evidence="7">
        <name>a divalent metal cation</name>
        <dbReference type="ChEBI" id="CHEBI:60240"/>
    </cofactor>
    <text evidence="7">Binds 1 divalent metal cation per subunit.</text>
</comment>
<reference evidence="10 11" key="1">
    <citation type="submission" date="2015-01" db="EMBL/GenBank/DDBJ databases">
        <title>Draft genome of the acidophilic iron oxidizer Acidithrix ferrooxidans strain Py-F3.</title>
        <authorList>
            <person name="Poehlein A."/>
            <person name="Eisen S."/>
            <person name="Schloemann M."/>
            <person name="Johnson B.D."/>
            <person name="Daniel R."/>
            <person name="Muehling M."/>
        </authorList>
    </citation>
    <scope>NUCLEOTIDE SEQUENCE [LARGE SCALE GENOMIC DNA]</scope>
    <source>
        <strain evidence="10 11">Py-F3</strain>
    </source>
</reference>
<evidence type="ECO:0000256" key="6">
    <source>
        <dbReference type="ARBA" id="ARBA00023239"/>
    </source>
</evidence>
<organism evidence="10 11">
    <name type="scientific">Acidithrix ferrooxidans</name>
    <dbReference type="NCBI Taxonomy" id="1280514"/>
    <lineage>
        <taxon>Bacteria</taxon>
        <taxon>Bacillati</taxon>
        <taxon>Actinomycetota</taxon>
        <taxon>Acidimicrobiia</taxon>
        <taxon>Acidimicrobiales</taxon>
        <taxon>Acidimicrobiaceae</taxon>
        <taxon>Acidithrix</taxon>
    </lineage>
</organism>
<dbReference type="InterPro" id="IPR036571">
    <property type="entry name" value="MECDP_synthase_sf"/>
</dbReference>
<dbReference type="HAMAP" id="MF_00107">
    <property type="entry name" value="IspF"/>
    <property type="match status" value="1"/>
</dbReference>
<feature type="site" description="Transition state stabilizer" evidence="7">
    <location>
        <position position="138"/>
    </location>
</feature>
<proteinExistence type="inferred from homology"/>
<dbReference type="PROSITE" id="PS01350">
    <property type="entry name" value="ISPF"/>
    <property type="match status" value="1"/>
</dbReference>
<dbReference type="InterPro" id="IPR003526">
    <property type="entry name" value="MECDP_synthase"/>
</dbReference>
<keyword evidence="5 7" id="KW-0414">Isoprene biosynthesis</keyword>
<evidence type="ECO:0000256" key="4">
    <source>
        <dbReference type="ARBA" id="ARBA00022723"/>
    </source>
</evidence>
<dbReference type="GO" id="GO:0046872">
    <property type="term" value="F:metal ion binding"/>
    <property type="evidence" value="ECO:0007669"/>
    <property type="project" value="UniProtKB-KW"/>
</dbReference>
<evidence type="ECO:0000256" key="7">
    <source>
        <dbReference type="HAMAP-Rule" id="MF_00107"/>
    </source>
</evidence>
<dbReference type="OrthoDB" id="9804336at2"/>
<feature type="domain" description="2-C-methyl-D-erythritol 2,4-cyclodiphosphate synthase" evidence="9">
    <location>
        <begin position="7"/>
        <end position="158"/>
    </location>
</feature>
<evidence type="ECO:0000256" key="1">
    <source>
        <dbReference type="ARBA" id="ARBA00000200"/>
    </source>
</evidence>
<dbReference type="SUPFAM" id="SSF69765">
    <property type="entry name" value="IpsF-like"/>
    <property type="match status" value="1"/>
</dbReference>
<dbReference type="Proteomes" id="UP000032360">
    <property type="component" value="Unassembled WGS sequence"/>
</dbReference>
<evidence type="ECO:0000256" key="5">
    <source>
        <dbReference type="ARBA" id="ARBA00023229"/>
    </source>
</evidence>
<dbReference type="GO" id="GO:0008685">
    <property type="term" value="F:2-C-methyl-D-erythritol 2,4-cyclodiphosphate synthase activity"/>
    <property type="evidence" value="ECO:0007669"/>
    <property type="project" value="UniProtKB-UniRule"/>
</dbReference>
<protein>
    <recommendedName>
        <fullName evidence="3 7">2-C-methyl-D-erythritol 2,4-cyclodiphosphate synthase</fullName>
        <shortName evidence="7">MECDP-synthase</shortName>
        <shortName evidence="7">MECPP-synthase</shortName>
        <shortName evidence="7">MECPS</shortName>
        <ecNumber evidence="3 7">4.6.1.12</ecNumber>
    </recommendedName>
</protein>
<feature type="binding site" evidence="7">
    <location>
        <position position="16"/>
    </location>
    <ligand>
        <name>a divalent metal cation</name>
        <dbReference type="ChEBI" id="CHEBI:60240"/>
    </ligand>
</feature>
<keyword evidence="11" id="KW-1185">Reference proteome</keyword>
<dbReference type="UniPathway" id="UPA00056">
    <property type="reaction ID" value="UER00095"/>
</dbReference>
<dbReference type="GO" id="GO:0019288">
    <property type="term" value="P:isopentenyl diphosphate biosynthetic process, methylerythritol 4-phosphate pathway"/>
    <property type="evidence" value="ECO:0007669"/>
    <property type="project" value="UniProtKB-UniRule"/>
</dbReference>
<evidence type="ECO:0000256" key="3">
    <source>
        <dbReference type="ARBA" id="ARBA00012579"/>
    </source>
</evidence>
<keyword evidence="4 7" id="KW-0479">Metal-binding</keyword>
<keyword evidence="6 7" id="KW-0456">Lyase</keyword>
<comment type="catalytic activity">
    <reaction evidence="1 7 8">
        <text>4-CDP-2-C-methyl-D-erythritol 2-phosphate = 2-C-methyl-D-erythritol 2,4-cyclic diphosphate + CMP</text>
        <dbReference type="Rhea" id="RHEA:23864"/>
        <dbReference type="ChEBI" id="CHEBI:57919"/>
        <dbReference type="ChEBI" id="CHEBI:58483"/>
        <dbReference type="ChEBI" id="CHEBI:60377"/>
        <dbReference type="EC" id="4.6.1.12"/>
    </reaction>
</comment>
<feature type="binding site" evidence="7">
    <location>
        <position position="50"/>
    </location>
    <ligand>
        <name>a divalent metal cation</name>
        <dbReference type="ChEBI" id="CHEBI:60240"/>
    </ligand>
</feature>
<dbReference type="EC" id="4.6.1.12" evidence="3 7"/>
<comment type="caution">
    <text evidence="7">Lacks conserved residue(s) required for the propagation of feature annotation.</text>
</comment>
<dbReference type="Gene3D" id="3.30.1330.50">
    <property type="entry name" value="2-C-methyl-D-erythritol 2,4-cyclodiphosphate synthase"/>
    <property type="match status" value="1"/>
</dbReference>
<feature type="binding site" evidence="7">
    <location>
        <begin position="42"/>
        <end position="43"/>
    </location>
    <ligand>
        <name>4-CDP-2-C-methyl-D-erythritol 2-phosphate</name>
        <dbReference type="ChEBI" id="CHEBI:57919"/>
    </ligand>
</feature>